<keyword evidence="4" id="KW-1185">Reference proteome</keyword>
<dbReference type="Gene3D" id="3.90.180.10">
    <property type="entry name" value="Medium-chain alcohol dehydrogenases, catalytic domain"/>
    <property type="match status" value="1"/>
</dbReference>
<name>A0ABY5SDF2_9BACL</name>
<proteinExistence type="inferred from homology"/>
<evidence type="ECO:0000259" key="2">
    <source>
        <dbReference type="SMART" id="SM00829"/>
    </source>
</evidence>
<dbReference type="CDD" id="cd08252">
    <property type="entry name" value="AL_MDR"/>
    <property type="match status" value="1"/>
</dbReference>
<dbReference type="Proteomes" id="UP001057877">
    <property type="component" value="Chromosome"/>
</dbReference>
<protein>
    <recommendedName>
        <fullName evidence="1">Zinc-type alcohol dehydrogenase-like protein</fullName>
    </recommendedName>
</protein>
<dbReference type="Pfam" id="PF13602">
    <property type="entry name" value="ADH_zinc_N_2"/>
    <property type="match status" value="1"/>
</dbReference>
<dbReference type="PANTHER" id="PTHR43482">
    <property type="entry name" value="PROTEIN AST1-RELATED"/>
    <property type="match status" value="1"/>
</dbReference>
<dbReference type="SUPFAM" id="SSF50129">
    <property type="entry name" value="GroES-like"/>
    <property type="match status" value="1"/>
</dbReference>
<dbReference type="InterPro" id="IPR011032">
    <property type="entry name" value="GroES-like_sf"/>
</dbReference>
<dbReference type="InterPro" id="IPR020843">
    <property type="entry name" value="ER"/>
</dbReference>
<dbReference type="InterPro" id="IPR036291">
    <property type="entry name" value="NAD(P)-bd_dom_sf"/>
</dbReference>
<dbReference type="InterPro" id="IPR013154">
    <property type="entry name" value="ADH-like_N"/>
</dbReference>
<evidence type="ECO:0000256" key="1">
    <source>
        <dbReference type="RuleBase" id="RU364000"/>
    </source>
</evidence>
<dbReference type="NCBIfam" id="TIGR02817">
    <property type="entry name" value="adh_fam_1"/>
    <property type="match status" value="1"/>
</dbReference>
<dbReference type="InterPro" id="IPR052585">
    <property type="entry name" value="Lipid_raft_assoc_Zn_ADH"/>
</dbReference>
<dbReference type="RefSeq" id="WP_258387756.1">
    <property type="nucleotide sequence ID" value="NZ_CP091430.1"/>
</dbReference>
<comment type="similarity">
    <text evidence="1">Belongs to the zinc-containing alcohol dehydrogenase family. Quinone oxidoreductase subfamily.</text>
</comment>
<evidence type="ECO:0000313" key="3">
    <source>
        <dbReference type="EMBL" id="UVI31694.1"/>
    </source>
</evidence>
<sequence>MNNQAMMKAVGLHRYLPIEQPDSLMDVMIPKPIPAGRDLLVKVLAVSVNPIDTKLRSPKDLVEKEPRILGFDAAGIVEHAGPDCTFFKPGDEVYYSGSIARSGSNSEYQLVDERIVGIKPRTLDFAEAAALPLTGITAWEALYDRLGISGQQEVNRNKTILIIGAAGGVGSIATQLANHAELTVIGTASRPESTAWAKRHGAAHVIDHHEPLAPQLNALGYPHVNYILCLNDTDRYWADMAEIIAPQGVICSIVETKELVRISMLKNKSAAFVWEFMFTRSMYETPDMVQQHHLLNRISGLIDDGTIHTTLTERLSPIHAGNLRLAHAKLEEGGMIGKLVIEGW</sequence>
<evidence type="ECO:0000313" key="4">
    <source>
        <dbReference type="Proteomes" id="UP001057877"/>
    </source>
</evidence>
<dbReference type="PANTHER" id="PTHR43482:SF1">
    <property type="entry name" value="PROTEIN AST1-RELATED"/>
    <property type="match status" value="1"/>
</dbReference>
<dbReference type="Pfam" id="PF08240">
    <property type="entry name" value="ADH_N"/>
    <property type="match status" value="1"/>
</dbReference>
<accession>A0ABY5SDF2</accession>
<reference evidence="3" key="1">
    <citation type="submission" date="2022-01" db="EMBL/GenBank/DDBJ databases">
        <title>Paenibacillus spongiae sp. nov., isolated from marine sponge.</title>
        <authorList>
            <person name="Li Z."/>
            <person name="Zhang M."/>
        </authorList>
    </citation>
    <scope>NUCLEOTIDE SEQUENCE</scope>
    <source>
        <strain evidence="3">PHS-Z3</strain>
    </source>
</reference>
<feature type="domain" description="Enoyl reductase (ER)" evidence="2">
    <location>
        <begin position="19"/>
        <end position="341"/>
    </location>
</feature>
<dbReference type="EMBL" id="CP091430">
    <property type="protein sequence ID" value="UVI31694.1"/>
    <property type="molecule type" value="Genomic_DNA"/>
</dbReference>
<keyword evidence="1" id="KW-0862">Zinc</keyword>
<dbReference type="InterPro" id="IPR014182">
    <property type="entry name" value="ADH_Zn_typ-1"/>
</dbReference>
<dbReference type="SMART" id="SM00829">
    <property type="entry name" value="PKS_ER"/>
    <property type="match status" value="1"/>
</dbReference>
<organism evidence="3 4">
    <name type="scientific">Paenibacillus spongiae</name>
    <dbReference type="NCBI Taxonomy" id="2909671"/>
    <lineage>
        <taxon>Bacteria</taxon>
        <taxon>Bacillati</taxon>
        <taxon>Bacillota</taxon>
        <taxon>Bacilli</taxon>
        <taxon>Bacillales</taxon>
        <taxon>Paenibacillaceae</taxon>
        <taxon>Paenibacillus</taxon>
    </lineage>
</organism>
<dbReference type="Gene3D" id="3.40.50.720">
    <property type="entry name" value="NAD(P)-binding Rossmann-like Domain"/>
    <property type="match status" value="1"/>
</dbReference>
<gene>
    <name evidence="3" type="ORF">L1F29_07720</name>
</gene>
<keyword evidence="1" id="KW-0479">Metal-binding</keyword>
<dbReference type="SUPFAM" id="SSF51735">
    <property type="entry name" value="NAD(P)-binding Rossmann-fold domains"/>
    <property type="match status" value="1"/>
</dbReference>
<keyword evidence="1" id="KW-0560">Oxidoreductase</keyword>